<sequence>TVKTPILSKEVVNIPPNNVLPKYIPCDIAQILSQIKVIVPIVELIRIPKHRNRAFEYLGFKEEKTTKEKGVNNMEIPLVIVKLEIPKALEELGESSEVYLGTYVVEYQLDMDQFYTSLIFKDRLVHNCMFDLGASCNVMPLK</sequence>
<feature type="non-terminal residue" evidence="1">
    <location>
        <position position="1"/>
    </location>
</feature>
<dbReference type="AlphaFoldDB" id="A0AA38GK32"/>
<proteinExistence type="predicted"/>
<dbReference type="EMBL" id="JAHRHJ020000002">
    <property type="protein sequence ID" value="KAH9324897.1"/>
    <property type="molecule type" value="Genomic_DNA"/>
</dbReference>
<evidence type="ECO:0000313" key="2">
    <source>
        <dbReference type="Proteomes" id="UP000824469"/>
    </source>
</evidence>
<accession>A0AA38GK32</accession>
<keyword evidence="2" id="KW-1185">Reference proteome</keyword>
<feature type="non-terminal residue" evidence="1">
    <location>
        <position position="142"/>
    </location>
</feature>
<organism evidence="1 2">
    <name type="scientific">Taxus chinensis</name>
    <name type="common">Chinese yew</name>
    <name type="synonym">Taxus wallichiana var. chinensis</name>
    <dbReference type="NCBI Taxonomy" id="29808"/>
    <lineage>
        <taxon>Eukaryota</taxon>
        <taxon>Viridiplantae</taxon>
        <taxon>Streptophyta</taxon>
        <taxon>Embryophyta</taxon>
        <taxon>Tracheophyta</taxon>
        <taxon>Spermatophyta</taxon>
        <taxon>Pinopsida</taxon>
        <taxon>Pinidae</taxon>
        <taxon>Conifers II</taxon>
        <taxon>Cupressales</taxon>
        <taxon>Taxaceae</taxon>
        <taxon>Taxus</taxon>
    </lineage>
</organism>
<protein>
    <submittedName>
        <fullName evidence="1">Uncharacterized protein</fullName>
    </submittedName>
</protein>
<evidence type="ECO:0000313" key="1">
    <source>
        <dbReference type="EMBL" id="KAH9324897.1"/>
    </source>
</evidence>
<gene>
    <name evidence="1" type="ORF">KI387_005075</name>
</gene>
<name>A0AA38GK32_TAXCH</name>
<reference evidence="1 2" key="1">
    <citation type="journal article" date="2021" name="Nat. Plants">
        <title>The Taxus genome provides insights into paclitaxel biosynthesis.</title>
        <authorList>
            <person name="Xiong X."/>
            <person name="Gou J."/>
            <person name="Liao Q."/>
            <person name="Li Y."/>
            <person name="Zhou Q."/>
            <person name="Bi G."/>
            <person name="Li C."/>
            <person name="Du R."/>
            <person name="Wang X."/>
            <person name="Sun T."/>
            <person name="Guo L."/>
            <person name="Liang H."/>
            <person name="Lu P."/>
            <person name="Wu Y."/>
            <person name="Zhang Z."/>
            <person name="Ro D.K."/>
            <person name="Shang Y."/>
            <person name="Huang S."/>
            <person name="Yan J."/>
        </authorList>
    </citation>
    <scope>NUCLEOTIDE SEQUENCE [LARGE SCALE GENOMIC DNA]</scope>
    <source>
        <strain evidence="1">Ta-2019</strain>
    </source>
</reference>
<comment type="caution">
    <text evidence="1">The sequence shown here is derived from an EMBL/GenBank/DDBJ whole genome shotgun (WGS) entry which is preliminary data.</text>
</comment>
<dbReference type="Proteomes" id="UP000824469">
    <property type="component" value="Unassembled WGS sequence"/>
</dbReference>